<dbReference type="Gene3D" id="3.90.470.20">
    <property type="entry name" value="4'-phosphopantetheinyl transferase domain"/>
    <property type="match status" value="1"/>
</dbReference>
<dbReference type="Pfam" id="PF22624">
    <property type="entry name" value="AASDHPPT_N"/>
    <property type="match status" value="1"/>
</dbReference>
<organism evidence="5 6">
    <name type="scientific">Azoarcus indigens</name>
    <dbReference type="NCBI Taxonomy" id="29545"/>
    <lineage>
        <taxon>Bacteria</taxon>
        <taxon>Pseudomonadati</taxon>
        <taxon>Pseudomonadota</taxon>
        <taxon>Betaproteobacteria</taxon>
        <taxon>Rhodocyclales</taxon>
        <taxon>Zoogloeaceae</taxon>
        <taxon>Azoarcus</taxon>
    </lineage>
</organism>
<name>A0A4R6DP51_9RHOO</name>
<dbReference type="AlphaFoldDB" id="A0A4R6DP51"/>
<dbReference type="GO" id="GO:0008897">
    <property type="term" value="F:holo-[acyl-carrier-protein] synthase activity"/>
    <property type="evidence" value="ECO:0007669"/>
    <property type="project" value="InterPro"/>
</dbReference>
<dbReference type="RefSeq" id="WP_133594663.1">
    <property type="nucleotide sequence ID" value="NZ_SNVV01000026.1"/>
</dbReference>
<dbReference type="InterPro" id="IPR037143">
    <property type="entry name" value="4-PPantetheinyl_Trfase_dom_sf"/>
</dbReference>
<dbReference type="GO" id="GO:0019878">
    <property type="term" value="P:lysine biosynthetic process via aminoadipic acid"/>
    <property type="evidence" value="ECO:0007669"/>
    <property type="project" value="TreeGrafter"/>
</dbReference>
<evidence type="ECO:0000313" key="6">
    <source>
        <dbReference type="Proteomes" id="UP000295129"/>
    </source>
</evidence>
<keyword evidence="6" id="KW-1185">Reference proteome</keyword>
<dbReference type="InterPro" id="IPR055066">
    <property type="entry name" value="AASDHPPT_N"/>
</dbReference>
<evidence type="ECO:0000256" key="1">
    <source>
        <dbReference type="ARBA" id="ARBA00010990"/>
    </source>
</evidence>
<accession>A0A4R6DP51</accession>
<protein>
    <submittedName>
        <fullName evidence="5">4'-phosphopantetheinyl transferase</fullName>
    </submittedName>
</protein>
<comment type="caution">
    <text evidence="5">The sequence shown here is derived from an EMBL/GenBank/DDBJ whole genome shotgun (WGS) entry which is preliminary data.</text>
</comment>
<dbReference type="PANTHER" id="PTHR12215:SF10">
    <property type="entry name" value="L-AMINOADIPATE-SEMIALDEHYDE DEHYDROGENASE-PHOSPHOPANTETHEINYL TRANSFERASE"/>
    <property type="match status" value="1"/>
</dbReference>
<comment type="similarity">
    <text evidence="1">Belongs to the P-Pant transferase superfamily. Gsp/Sfp/HetI/AcpT family.</text>
</comment>
<dbReference type="Proteomes" id="UP000295129">
    <property type="component" value="Unassembled WGS sequence"/>
</dbReference>
<evidence type="ECO:0000259" key="4">
    <source>
        <dbReference type="Pfam" id="PF22624"/>
    </source>
</evidence>
<dbReference type="SUPFAM" id="SSF56214">
    <property type="entry name" value="4'-phosphopantetheinyl transferase"/>
    <property type="match status" value="2"/>
</dbReference>
<keyword evidence="2 5" id="KW-0808">Transferase</keyword>
<dbReference type="EMBL" id="SNVV01000026">
    <property type="protein sequence ID" value="TDN46697.1"/>
    <property type="molecule type" value="Genomic_DNA"/>
</dbReference>
<evidence type="ECO:0000259" key="3">
    <source>
        <dbReference type="Pfam" id="PF01648"/>
    </source>
</evidence>
<gene>
    <name evidence="5" type="ORF">C7389_1264</name>
</gene>
<feature type="domain" description="4'-phosphopantetheinyl transferase" evidence="3">
    <location>
        <begin position="117"/>
        <end position="194"/>
    </location>
</feature>
<sequence>MRTLPLPETVPSGLEVWMLNLDLAAPLAAGDLAVLSEDERARASRYRRHADRQRAVSGRAALRRLLGARLRREPSTLSFTANRHGKPALQDGGAAFNLAHSGNCVLIALADDNTLEAVGVDVERHDDSLDFAALAAYAFTAQERAALAQTPHAPTAAFFANWAAKEAVLKAVGVGIAEHLQALSIRHAADGRLDGAHAIRGWPRLRGQVLPLPGYAAAVAWAEPADGDSS</sequence>
<proteinExistence type="inferred from homology"/>
<dbReference type="Pfam" id="PF01648">
    <property type="entry name" value="ACPS"/>
    <property type="match status" value="1"/>
</dbReference>
<dbReference type="InterPro" id="IPR008278">
    <property type="entry name" value="4-PPantetheinyl_Trfase_dom"/>
</dbReference>
<feature type="domain" description="4'-phosphopantetheinyl transferase N-terminal" evidence="4">
    <location>
        <begin position="32"/>
        <end position="108"/>
    </location>
</feature>
<evidence type="ECO:0000256" key="2">
    <source>
        <dbReference type="ARBA" id="ARBA00022679"/>
    </source>
</evidence>
<dbReference type="PANTHER" id="PTHR12215">
    <property type="entry name" value="PHOSPHOPANTETHEINE TRANSFERASE"/>
    <property type="match status" value="1"/>
</dbReference>
<dbReference type="OrthoDB" id="9808281at2"/>
<evidence type="ECO:0000313" key="5">
    <source>
        <dbReference type="EMBL" id="TDN46697.1"/>
    </source>
</evidence>
<dbReference type="GO" id="GO:0005829">
    <property type="term" value="C:cytosol"/>
    <property type="evidence" value="ECO:0007669"/>
    <property type="project" value="TreeGrafter"/>
</dbReference>
<reference evidence="5 6" key="1">
    <citation type="submission" date="2019-03" db="EMBL/GenBank/DDBJ databases">
        <title>Genomic Encyclopedia of Type Strains, Phase IV (KMG-IV): sequencing the most valuable type-strain genomes for metagenomic binning, comparative biology and taxonomic classification.</title>
        <authorList>
            <person name="Goeker M."/>
        </authorList>
    </citation>
    <scope>NUCLEOTIDE SEQUENCE [LARGE SCALE GENOMIC DNA]</scope>
    <source>
        <strain evidence="5 6">DSM 12121</strain>
    </source>
</reference>
<dbReference type="InterPro" id="IPR050559">
    <property type="entry name" value="P-Pant_transferase_sf"/>
</dbReference>
<dbReference type="GO" id="GO:0000287">
    <property type="term" value="F:magnesium ion binding"/>
    <property type="evidence" value="ECO:0007669"/>
    <property type="project" value="InterPro"/>
</dbReference>